<gene>
    <name evidence="1" type="ordered locus">PSPA7_2515</name>
</gene>
<reference evidence="1 2" key="2">
    <citation type="journal article" date="2010" name="PLoS ONE">
        <title>Complete genome sequence of the multiresistant taxonomic outlier Pseudomonas aeruginosa PA7.</title>
        <authorList>
            <person name="Roy P.H."/>
            <person name="Tetu S.G."/>
            <person name="Larouche A."/>
            <person name="Elbourne L."/>
            <person name="Tremblay S."/>
            <person name="Ren Q."/>
            <person name="Dodson R."/>
            <person name="Harkins D."/>
            <person name="Shay R."/>
            <person name="Watkins K."/>
            <person name="Mahamoud Y."/>
            <person name="Paulsen I.T."/>
        </authorList>
    </citation>
    <scope>NUCLEOTIDE SEQUENCE [LARGE SCALE GENOMIC DNA]</scope>
    <source>
        <strain evidence="1 2">PA7</strain>
    </source>
</reference>
<accession>A6V494</accession>
<proteinExistence type="predicted"/>
<evidence type="ECO:0000313" key="2">
    <source>
        <dbReference type="Proteomes" id="UP000001582"/>
    </source>
</evidence>
<dbReference type="InterPro" id="IPR011006">
    <property type="entry name" value="CheY-like_superfamily"/>
</dbReference>
<dbReference type="HOGENOM" id="CLU_1553923_0_0_6"/>
<dbReference type="AlphaFoldDB" id="A6V494"/>
<dbReference type="EMBL" id="CP000744">
    <property type="protein sequence ID" value="ABR86285.2"/>
    <property type="molecule type" value="Genomic_DNA"/>
</dbReference>
<dbReference type="SUPFAM" id="SSF52172">
    <property type="entry name" value="CheY-like"/>
    <property type="match status" value="1"/>
</dbReference>
<name>A6V494_PSEP7</name>
<evidence type="ECO:0000313" key="1">
    <source>
        <dbReference type="EMBL" id="ABR86285.2"/>
    </source>
</evidence>
<protein>
    <submittedName>
        <fullName evidence="1">Uncharacterized protein</fullName>
    </submittedName>
</protein>
<dbReference type="Proteomes" id="UP000001582">
    <property type="component" value="Chromosome"/>
</dbReference>
<organism evidence="1 2">
    <name type="scientific">Pseudomonas paraeruginosa (strain DSM 24068 / PA7)</name>
    <name type="common">Pseudomonas aeruginosa (strain PA7)</name>
    <dbReference type="NCBI Taxonomy" id="381754"/>
    <lineage>
        <taxon>Bacteria</taxon>
        <taxon>Pseudomonadati</taxon>
        <taxon>Pseudomonadota</taxon>
        <taxon>Gammaproteobacteria</taxon>
        <taxon>Pseudomonadales</taxon>
        <taxon>Pseudomonadaceae</taxon>
        <taxon>Pseudomonas</taxon>
        <taxon>Pseudomonas paraeruginosa</taxon>
    </lineage>
</organism>
<sequence>MNLDIGVLWIEDSYSKEEEDSLRRRILDAGFVARIETIPNSNGIKELAQNHELYHCFDIILLDYKLQDEKGDEIAPSVRKLFPSTTILFYSGSLEESELRQKMAAKKIEGVYCSERRRFIERAGSLIDQTARSLNRLSGMRGLAMRVVAECDVIMKEAILSMAARSPECSEKKNELDDDVIGFIEQTKEKYIAAIKGDIEDRLATFAVDSTKLFKHFRRLTQIATNRAEIFGLDEDQSDRLRELRKSSANYDKEVLRKRNILGHVFEAQEASGWVLRGSDEINISDFPDIRRGFAKHIDTLREMNDLVTLLDRKQS</sequence>
<dbReference type="RefSeq" id="WP_041025331.1">
    <property type="nucleotide sequence ID" value="NC_009656.1"/>
</dbReference>
<dbReference type="Gene3D" id="3.40.50.2300">
    <property type="match status" value="1"/>
</dbReference>
<reference evidence="1 2" key="1">
    <citation type="submission" date="2007-06" db="EMBL/GenBank/DDBJ databases">
        <authorList>
            <person name="Dodson R.J."/>
            <person name="Harkins D."/>
            <person name="Paulsen I.T."/>
        </authorList>
    </citation>
    <scope>NUCLEOTIDE SEQUENCE [LARGE SCALE GENOMIC DNA]</scope>
    <source>
        <strain evidence="1 2">PA7</strain>
    </source>
</reference>
<dbReference type="KEGG" id="pap:PSPA7_2515"/>